<keyword evidence="1 4" id="KW-0547">Nucleotide-binding</keyword>
<dbReference type="Gene3D" id="3.90.640.10">
    <property type="entry name" value="Actin, Chain A, domain 4"/>
    <property type="match status" value="1"/>
</dbReference>
<dbReference type="InterPro" id="IPR042050">
    <property type="entry name" value="BIP_NBD"/>
</dbReference>
<feature type="coiled-coil region" evidence="5">
    <location>
        <begin position="560"/>
        <end position="645"/>
    </location>
</feature>
<dbReference type="Proteomes" id="UP000316726">
    <property type="component" value="Chromosome 6"/>
</dbReference>
<dbReference type="InterPro" id="IPR043129">
    <property type="entry name" value="ATPase_NBD"/>
</dbReference>
<evidence type="ECO:0000256" key="2">
    <source>
        <dbReference type="ARBA" id="ARBA00022824"/>
    </source>
</evidence>
<dbReference type="Pfam" id="PF00012">
    <property type="entry name" value="HSP70"/>
    <property type="match status" value="1"/>
</dbReference>
<feature type="signal peptide" evidence="6">
    <location>
        <begin position="1"/>
        <end position="34"/>
    </location>
</feature>
<dbReference type="PROSITE" id="PS01036">
    <property type="entry name" value="HSP70_3"/>
    <property type="match status" value="1"/>
</dbReference>
<keyword evidence="5" id="KW-0175">Coiled coil</keyword>
<dbReference type="OrthoDB" id="2401965at2759"/>
<keyword evidence="2" id="KW-0256">Endoplasmic reticulum</keyword>
<dbReference type="Gene3D" id="3.30.420.40">
    <property type="match status" value="2"/>
</dbReference>
<keyword evidence="3 4" id="KW-0067">ATP-binding</keyword>
<dbReference type="GO" id="GO:0140662">
    <property type="term" value="F:ATP-dependent protein folding chaperone"/>
    <property type="evidence" value="ECO:0007669"/>
    <property type="project" value="InterPro"/>
</dbReference>
<dbReference type="FunFam" id="2.60.34.10:FF:000002">
    <property type="entry name" value="Heat shock 70 kDa"/>
    <property type="match status" value="1"/>
</dbReference>
<dbReference type="SUPFAM" id="SSF53067">
    <property type="entry name" value="Actin-like ATPase domain"/>
    <property type="match status" value="2"/>
</dbReference>
<dbReference type="AlphaFoldDB" id="A0A5B8MNV3"/>
<reference evidence="7 8" key="1">
    <citation type="submission" date="2018-07" db="EMBL/GenBank/DDBJ databases">
        <title>The complete nuclear genome of the prasinophyte Chloropicon primus (CCMP1205).</title>
        <authorList>
            <person name="Pombert J.-F."/>
            <person name="Otis C."/>
            <person name="Turmel M."/>
            <person name="Lemieux C."/>
        </authorList>
    </citation>
    <scope>NUCLEOTIDE SEQUENCE [LARGE SCALE GENOMIC DNA]</scope>
    <source>
        <strain evidence="7 8">CCMP1205</strain>
    </source>
</reference>
<dbReference type="PRINTS" id="PR00301">
    <property type="entry name" value="HEATSHOCK70"/>
</dbReference>
<dbReference type="CDD" id="cd10241">
    <property type="entry name" value="ASKHA_NBD_HSP70_BiP"/>
    <property type="match status" value="1"/>
</dbReference>
<dbReference type="Gene3D" id="2.60.34.10">
    <property type="entry name" value="Substrate Binding Domain Of DNAk, Chain A, domain 1"/>
    <property type="match status" value="1"/>
</dbReference>
<dbReference type="SUPFAM" id="SSF100920">
    <property type="entry name" value="Heat shock protein 70kD (HSP70), peptide-binding domain"/>
    <property type="match status" value="1"/>
</dbReference>
<feature type="chain" id="PRO_5022997259" evidence="6">
    <location>
        <begin position="35"/>
        <end position="673"/>
    </location>
</feature>
<dbReference type="InterPro" id="IPR018181">
    <property type="entry name" value="Heat_shock_70_CS"/>
</dbReference>
<name>A0A5B8MNV3_9CHLO</name>
<evidence type="ECO:0000256" key="1">
    <source>
        <dbReference type="ARBA" id="ARBA00022741"/>
    </source>
</evidence>
<gene>
    <name evidence="7" type="ORF">A3770_06p46050</name>
</gene>
<dbReference type="InterPro" id="IPR029048">
    <property type="entry name" value="HSP70_C_sf"/>
</dbReference>
<dbReference type="InterPro" id="IPR029047">
    <property type="entry name" value="HSP70_peptide-bd_sf"/>
</dbReference>
<keyword evidence="8" id="KW-1185">Reference proteome</keyword>
<dbReference type="Gene3D" id="1.20.1270.10">
    <property type="match status" value="1"/>
</dbReference>
<dbReference type="SUPFAM" id="SSF100934">
    <property type="entry name" value="Heat shock protein 70kD (HSP70), C-terminal subdomain"/>
    <property type="match status" value="1"/>
</dbReference>
<organism evidence="7 8">
    <name type="scientific">Chloropicon primus</name>
    <dbReference type="NCBI Taxonomy" id="1764295"/>
    <lineage>
        <taxon>Eukaryota</taxon>
        <taxon>Viridiplantae</taxon>
        <taxon>Chlorophyta</taxon>
        <taxon>Chloropicophyceae</taxon>
        <taxon>Chloropicales</taxon>
        <taxon>Chloropicaceae</taxon>
        <taxon>Chloropicon</taxon>
    </lineage>
</organism>
<dbReference type="PROSITE" id="PS00329">
    <property type="entry name" value="HSP70_2"/>
    <property type="match status" value="1"/>
</dbReference>
<dbReference type="PANTHER" id="PTHR19375">
    <property type="entry name" value="HEAT SHOCK PROTEIN 70KDA"/>
    <property type="match status" value="1"/>
</dbReference>
<comment type="similarity">
    <text evidence="4">Belongs to the heat shock protein 70 family.</text>
</comment>
<evidence type="ECO:0000256" key="4">
    <source>
        <dbReference type="RuleBase" id="RU003322"/>
    </source>
</evidence>
<dbReference type="STRING" id="1764295.A0A5B8MNV3"/>
<evidence type="ECO:0000256" key="5">
    <source>
        <dbReference type="SAM" id="Coils"/>
    </source>
</evidence>
<keyword evidence="6" id="KW-0732">Signal</keyword>
<keyword evidence="7" id="KW-0346">Stress response</keyword>
<sequence length="673" mass="74250">MAHKKVSQFRYTVFGATAALLVLALCLNPALVRAEDDAEEEKKDGKIGTTIGIDLGTTYSCVGVYKNGRVEIIANEQGNRITPSYVAFTDQERLIGDAAKNQATTNPERTIYDVKRLIGRDFKDNTVQKDKKLLSYDIVDKAGKPYVSTKMSSGDEEKVFSPEEISAMILTKMKDIAEGFLGKKVKNAVVTVPAYFNDAQRQATKDAGTIAGLNVARVINEPTAAAIAYGLDKKGGEKNILVFDLGGGTFDVSILTIDNGVFEVISTNGDTHLGGEDFDQRVMQYFIKLVKKKYQKDLTTDKRAMQKLRRACERAKRALSSQHQVRVEVESLIDGVDLSEPLTRARFEELNADLFKKTLTPVKKAMNDAGLEKSEIDDIVLVGGSTRIPKVQDLLKQYFDGKEPSKGINPDEAVAYGAAVQGGILSGEGGEETDSLLLLDVAPLSLGIETVGGILTKLIPRNTVIPTKKTQTFTTYQDQQTTVTIKVFEGERAKTADCHLLGSFDLTGIPAAPRGTPEIEVTFEVDADGILNVGAVEKSTNKEEKITIVNEKGRLSDEEIERMVLEAEEFEEEDKKVKAKVAERNVIESMIFGAKQKLEEDAEYFEEDDKDALEEAVQSALDWLDENLEADLEDIKDRRMDLEDEIKPILTRVKNAKADAEEDAAYEEDKEEL</sequence>
<evidence type="ECO:0000313" key="7">
    <source>
        <dbReference type="EMBL" id="QDZ22087.1"/>
    </source>
</evidence>
<dbReference type="FunFam" id="3.90.640.10:FF:000002">
    <property type="entry name" value="Heat shock 70 kDa"/>
    <property type="match status" value="1"/>
</dbReference>
<protein>
    <submittedName>
        <fullName evidence="7">Heat shock protein Hsp70</fullName>
    </submittedName>
</protein>
<dbReference type="NCBIfam" id="NF001413">
    <property type="entry name" value="PRK00290.1"/>
    <property type="match status" value="1"/>
</dbReference>
<feature type="coiled-coil region" evidence="5">
    <location>
        <begin position="291"/>
        <end position="318"/>
    </location>
</feature>
<evidence type="ECO:0000256" key="3">
    <source>
        <dbReference type="ARBA" id="ARBA00022840"/>
    </source>
</evidence>
<dbReference type="PROSITE" id="PS00297">
    <property type="entry name" value="HSP70_1"/>
    <property type="match status" value="1"/>
</dbReference>
<proteinExistence type="inferred from homology"/>
<dbReference type="InterPro" id="IPR013126">
    <property type="entry name" value="Hsp_70_fam"/>
</dbReference>
<accession>A0A5B8MNV3</accession>
<dbReference type="EMBL" id="CP031039">
    <property type="protein sequence ID" value="QDZ22087.1"/>
    <property type="molecule type" value="Genomic_DNA"/>
</dbReference>
<evidence type="ECO:0000313" key="8">
    <source>
        <dbReference type="Proteomes" id="UP000316726"/>
    </source>
</evidence>
<dbReference type="FunFam" id="3.30.420.40:FF:000026">
    <property type="entry name" value="Heat shock protein 70"/>
    <property type="match status" value="1"/>
</dbReference>
<dbReference type="GO" id="GO:0005524">
    <property type="term" value="F:ATP binding"/>
    <property type="evidence" value="ECO:0007669"/>
    <property type="project" value="UniProtKB-KW"/>
</dbReference>
<evidence type="ECO:0000256" key="6">
    <source>
        <dbReference type="SAM" id="SignalP"/>
    </source>
</evidence>